<dbReference type="Gene3D" id="3.50.50.60">
    <property type="entry name" value="FAD/NAD(P)-binding domain"/>
    <property type="match status" value="1"/>
</dbReference>
<dbReference type="Pfam" id="PF00890">
    <property type="entry name" value="FAD_binding_2"/>
    <property type="match status" value="1"/>
</dbReference>
<evidence type="ECO:0000256" key="5">
    <source>
        <dbReference type="SAM" id="MobiDB-lite"/>
    </source>
</evidence>
<organism evidence="7 8">
    <name type="scientific">Rhodococcus indonesiensis</name>
    <dbReference type="NCBI Taxonomy" id="3055869"/>
    <lineage>
        <taxon>Bacteria</taxon>
        <taxon>Bacillati</taxon>
        <taxon>Actinomycetota</taxon>
        <taxon>Actinomycetes</taxon>
        <taxon>Mycobacteriales</taxon>
        <taxon>Nocardiaceae</taxon>
        <taxon>Rhodococcus</taxon>
    </lineage>
</organism>
<feature type="region of interest" description="Disordered" evidence="5">
    <location>
        <begin position="154"/>
        <end position="186"/>
    </location>
</feature>
<dbReference type="PANTHER" id="PTHR43400">
    <property type="entry name" value="FUMARATE REDUCTASE"/>
    <property type="match status" value="1"/>
</dbReference>
<evidence type="ECO:0000256" key="4">
    <source>
        <dbReference type="ARBA" id="ARBA00023002"/>
    </source>
</evidence>
<dbReference type="InterPro" id="IPR003953">
    <property type="entry name" value="FAD-dep_OxRdtase_2_FAD-bd"/>
</dbReference>
<dbReference type="InterPro" id="IPR036188">
    <property type="entry name" value="FAD/NAD-bd_sf"/>
</dbReference>
<reference evidence="7 8" key="1">
    <citation type="submission" date="2023-06" db="EMBL/GenBank/DDBJ databases">
        <title>Rhodococcus indonesiensis sp. nov a new member of the Rhodococcus ruber lineage isolated from a sediment of neutral hot spring.</title>
        <authorList>
            <person name="Kusuma A.B."/>
            <person name="Fenylestari G."/>
            <person name="Ammar F."/>
            <person name="Nouioui I."/>
            <person name="Goodfellow M."/>
        </authorList>
    </citation>
    <scope>NUCLEOTIDE SEQUENCE [LARGE SCALE GENOMIC DNA]</scope>
    <source>
        <strain evidence="7 8">CSLK01-03</strain>
    </source>
</reference>
<feature type="domain" description="FAD-dependent oxidoreductase 2 FAD-binding" evidence="6">
    <location>
        <begin position="31"/>
        <end position="515"/>
    </location>
</feature>
<dbReference type="SUPFAM" id="SSF56425">
    <property type="entry name" value="Succinate dehydrogenase/fumarate reductase flavoprotein, catalytic domain"/>
    <property type="match status" value="1"/>
</dbReference>
<comment type="cofactor">
    <cofactor evidence="1">
        <name>FAD</name>
        <dbReference type="ChEBI" id="CHEBI:57692"/>
    </cofactor>
</comment>
<dbReference type="NCBIfam" id="NF009474">
    <property type="entry name" value="PRK12837.1"/>
    <property type="match status" value="1"/>
</dbReference>
<gene>
    <name evidence="7" type="ORF">QT969_00730</name>
</gene>
<dbReference type="EMBL" id="JAUBOF010000001">
    <property type="protein sequence ID" value="MDM7486803.1"/>
    <property type="molecule type" value="Genomic_DNA"/>
</dbReference>
<dbReference type="Gene3D" id="3.90.700.10">
    <property type="entry name" value="Succinate dehydrogenase/fumarate reductase flavoprotein, catalytic domain"/>
    <property type="match status" value="1"/>
</dbReference>
<proteinExistence type="predicted"/>
<keyword evidence="8" id="KW-1185">Reference proteome</keyword>
<dbReference type="RefSeq" id="WP_289377258.1">
    <property type="nucleotide sequence ID" value="NZ_JAUBOF010000001.1"/>
</dbReference>
<evidence type="ECO:0000256" key="1">
    <source>
        <dbReference type="ARBA" id="ARBA00001974"/>
    </source>
</evidence>
<dbReference type="PANTHER" id="PTHR43400:SF10">
    <property type="entry name" value="3-OXOSTEROID 1-DEHYDROGENASE"/>
    <property type="match status" value="1"/>
</dbReference>
<dbReference type="SUPFAM" id="SSF51905">
    <property type="entry name" value="FAD/NAD(P)-binding domain"/>
    <property type="match status" value="1"/>
</dbReference>
<keyword evidence="2" id="KW-0285">Flavoprotein</keyword>
<sequence length="533" mass="56410">MCRGCRNSVTCSPERNRRKASSMVDWAEECDVLVVGSGAGGCCGAYTAAREGLSVVLVEASEYFGGTTAYSGGGGVWFPTNAVLRRAGDDDTIDDALTYYHAVVGDRTPRDLQDAYVRGGAPLIDYLEADEDIEFTAYPWPDYFGKAPKASAKGRHIAPTPRSVVDDPELNESVRGPLGRERNGDPLPDKLIGGRALIGRFLLAMRKYPNVQLHRNTALEELVVEDGAVVGAIVSHGDQRRAVRARKGVVLAAGGFDHNDEMRAQYGVPGAARDSMGPWSNLGKAHQAAIAIGADVDLMSEAWWSPGLTHPDGRSAFALCFTGGIFVDQDGNRFTNEYAPYDRLGRDIIARMDKGEMTLPFWMIYDDRGGVVPPIAATNVPLVETEKYEAAGLWKTADTLAELAGQIGVPAEALEATVARFNRLAATGVDEDFGRGDEPYDVAFTGGGSALVPIEKGPFHAAQFGISDLGTKGGLRTDTVGRVLDGAGTPIAGLYAAGNTMAAPSGTVYPGGGNPIGTSALFAHLAVRHMAGA</sequence>
<dbReference type="InterPro" id="IPR027477">
    <property type="entry name" value="Succ_DH/fumarate_Rdtase_cat_sf"/>
</dbReference>
<name>A0ABT7RGN8_9NOCA</name>
<accession>A0ABT7RGN8</accession>
<evidence type="ECO:0000256" key="3">
    <source>
        <dbReference type="ARBA" id="ARBA00022827"/>
    </source>
</evidence>
<keyword evidence="3" id="KW-0274">FAD</keyword>
<evidence type="ECO:0000313" key="8">
    <source>
        <dbReference type="Proteomes" id="UP001233164"/>
    </source>
</evidence>
<evidence type="ECO:0000256" key="2">
    <source>
        <dbReference type="ARBA" id="ARBA00022630"/>
    </source>
</evidence>
<evidence type="ECO:0000259" key="6">
    <source>
        <dbReference type="Pfam" id="PF00890"/>
    </source>
</evidence>
<dbReference type="InterPro" id="IPR050315">
    <property type="entry name" value="FAD-oxidoreductase_2"/>
</dbReference>
<dbReference type="Proteomes" id="UP001233164">
    <property type="component" value="Unassembled WGS sequence"/>
</dbReference>
<evidence type="ECO:0000313" key="7">
    <source>
        <dbReference type="EMBL" id="MDM7486803.1"/>
    </source>
</evidence>
<comment type="caution">
    <text evidence="7">The sequence shown here is derived from an EMBL/GenBank/DDBJ whole genome shotgun (WGS) entry which is preliminary data.</text>
</comment>
<protein>
    <submittedName>
        <fullName evidence="7">FAD-binding protein</fullName>
    </submittedName>
</protein>
<keyword evidence="4" id="KW-0560">Oxidoreductase</keyword>